<reference evidence="1" key="1">
    <citation type="journal article" date="2015" name="Nature">
        <title>Complex archaea that bridge the gap between prokaryotes and eukaryotes.</title>
        <authorList>
            <person name="Spang A."/>
            <person name="Saw J.H."/>
            <person name="Jorgensen S.L."/>
            <person name="Zaremba-Niedzwiedzka K."/>
            <person name="Martijn J."/>
            <person name="Lind A.E."/>
            <person name="van Eijk R."/>
            <person name="Schleper C."/>
            <person name="Guy L."/>
            <person name="Ettema T.J."/>
        </authorList>
    </citation>
    <scope>NUCLEOTIDE SEQUENCE</scope>
</reference>
<protein>
    <submittedName>
        <fullName evidence="1">Uncharacterized protein</fullName>
    </submittedName>
</protein>
<proteinExistence type="predicted"/>
<dbReference type="AlphaFoldDB" id="A0A0F9C2K4"/>
<gene>
    <name evidence="1" type="ORF">LCGC14_2454980</name>
</gene>
<sequence length="144" mass="16670">MTEAIEAPSFEREAIVNITQEDAPFAPEEQLGEYKLRRWSWYEKQGVVARASEIIDPERGIVRMAVQDYYAEMLFVITRVYPEALKADEETEREQLWSIEYIKTALDPDVGDLLRDVGRDLNGLTDKEKKLFLQQSARKGDTLI</sequence>
<evidence type="ECO:0000313" key="1">
    <source>
        <dbReference type="EMBL" id="KKL20487.1"/>
    </source>
</evidence>
<name>A0A0F9C2K4_9ZZZZ</name>
<dbReference type="EMBL" id="LAZR01038081">
    <property type="protein sequence ID" value="KKL20487.1"/>
    <property type="molecule type" value="Genomic_DNA"/>
</dbReference>
<accession>A0A0F9C2K4</accession>
<organism evidence="1">
    <name type="scientific">marine sediment metagenome</name>
    <dbReference type="NCBI Taxonomy" id="412755"/>
    <lineage>
        <taxon>unclassified sequences</taxon>
        <taxon>metagenomes</taxon>
        <taxon>ecological metagenomes</taxon>
    </lineage>
</organism>
<comment type="caution">
    <text evidence="1">The sequence shown here is derived from an EMBL/GenBank/DDBJ whole genome shotgun (WGS) entry which is preliminary data.</text>
</comment>